<gene>
    <name evidence="2" type="ORF">IZ6_14260</name>
</gene>
<evidence type="ECO:0000259" key="1">
    <source>
        <dbReference type="Pfam" id="PF06983"/>
    </source>
</evidence>
<dbReference type="InterPro" id="IPR029068">
    <property type="entry name" value="Glyas_Bleomycin-R_OHBP_Dase"/>
</dbReference>
<dbReference type="InterPro" id="IPR028973">
    <property type="entry name" value="PhnB-like"/>
</dbReference>
<evidence type="ECO:0000313" key="3">
    <source>
        <dbReference type="Proteomes" id="UP000515317"/>
    </source>
</evidence>
<accession>A0A6S6QUD3</accession>
<dbReference type="AlphaFoldDB" id="A0A6S6QUD3"/>
<dbReference type="CDD" id="cd06588">
    <property type="entry name" value="PhnB_like"/>
    <property type="match status" value="1"/>
</dbReference>
<evidence type="ECO:0000313" key="2">
    <source>
        <dbReference type="EMBL" id="BCJ90691.1"/>
    </source>
</evidence>
<proteinExistence type="predicted"/>
<organism evidence="2 3">
    <name type="scientific">Terrihabitans soli</name>
    <dbReference type="NCBI Taxonomy" id="708113"/>
    <lineage>
        <taxon>Bacteria</taxon>
        <taxon>Pseudomonadati</taxon>
        <taxon>Pseudomonadota</taxon>
        <taxon>Alphaproteobacteria</taxon>
        <taxon>Hyphomicrobiales</taxon>
        <taxon>Terrihabitans</taxon>
    </lineage>
</organism>
<dbReference type="RefSeq" id="WP_222877307.1">
    <property type="nucleotide sequence ID" value="NZ_AP023361.1"/>
</dbReference>
<dbReference type="Pfam" id="PF06983">
    <property type="entry name" value="3-dmu-9_3-mt"/>
    <property type="match status" value="1"/>
</dbReference>
<dbReference type="InterPro" id="IPR009725">
    <property type="entry name" value="3_dmu_93_MTrfase"/>
</dbReference>
<feature type="domain" description="PhnB-like" evidence="1">
    <location>
        <begin position="5"/>
        <end position="109"/>
    </location>
</feature>
<reference evidence="2 3" key="1">
    <citation type="submission" date="2020-08" db="EMBL/GenBank/DDBJ databases">
        <title>Genome sequence of Rhizobiales bacterium strain IZ6.</title>
        <authorList>
            <person name="Nakai R."/>
            <person name="Naganuma T."/>
        </authorList>
    </citation>
    <scope>NUCLEOTIDE SEQUENCE [LARGE SCALE GENOMIC DNA]</scope>
    <source>
        <strain evidence="2 3">IZ6</strain>
    </source>
</reference>
<dbReference type="Gene3D" id="3.10.180.10">
    <property type="entry name" value="2,3-Dihydroxybiphenyl 1,2-Dioxygenase, domain 1"/>
    <property type="match status" value="1"/>
</dbReference>
<dbReference type="Proteomes" id="UP000515317">
    <property type="component" value="Chromosome"/>
</dbReference>
<name>A0A6S6QUD3_9HYPH</name>
<dbReference type="PIRSF" id="PIRSF021700">
    <property type="entry name" value="3_dmu_93_MTrfase"/>
    <property type="match status" value="1"/>
</dbReference>
<protein>
    <submittedName>
        <fullName evidence="2">VOC family protein</fullName>
    </submittedName>
</protein>
<dbReference type="EMBL" id="AP023361">
    <property type="protein sequence ID" value="BCJ90691.1"/>
    <property type="molecule type" value="Genomic_DNA"/>
</dbReference>
<dbReference type="PANTHER" id="PTHR33990">
    <property type="entry name" value="PROTEIN YJDN-RELATED"/>
    <property type="match status" value="1"/>
</dbReference>
<dbReference type="SUPFAM" id="SSF54593">
    <property type="entry name" value="Glyoxalase/Bleomycin resistance protein/Dihydroxybiphenyl dioxygenase"/>
    <property type="match status" value="1"/>
</dbReference>
<dbReference type="KEGG" id="tso:IZ6_14260"/>
<keyword evidence="3" id="KW-1185">Reference proteome</keyword>
<sequence length="149" mass="16889">MSAHKITPCLWFEDRAEEAMKFYATVFKQSKIDGMKFNGMVGLFELEGQPIMILQGGPQNWKLNEAFSLSVNCNDQAETDYYWDKLGEGGSYSQCGWLKDKFGVSWQIVPEAFPRLLNDPDKERSGRAFQAMIKMQKLDVAALEAAFNG</sequence>